<feature type="region of interest" description="Disordered" evidence="8">
    <location>
        <begin position="1"/>
        <end position="90"/>
    </location>
</feature>
<proteinExistence type="inferred from homology"/>
<dbReference type="SMART" id="SM00714">
    <property type="entry name" value="LITAF"/>
    <property type="match status" value="1"/>
</dbReference>
<gene>
    <name evidence="11" type="primary">Dvir\GJ18876</name>
    <name evidence="11" type="ORF">Dvir_GJ18876</name>
</gene>
<sequence length="255" mass="28447">MPSMAEEKHRMLYQGQDPSQPVLRPFPIIAHVSNSSSDRDASVDAATEPQQPPTYDDAMGTTTSLRVSKTKNHAPSHTSSTMRATCDGEGRRRTFFAEPLHLRTQLDEPHPLEAQPAQPLSAEHPAVELQAAPTDNANVQAMPQQQQQQQQQQSVLVERVRMPQVRSFFALAPQPKLGAKACAMVCPACGQQGRTRLRRMPNTRTHCWALWLCSIGWCCCACLYPYLMNSCRTTSHYCAICKTFLGAHYPKDCCH</sequence>
<accession>B4M1C9</accession>
<evidence type="ECO:0000256" key="8">
    <source>
        <dbReference type="SAM" id="MobiDB-lite"/>
    </source>
</evidence>
<dbReference type="AlphaFoldDB" id="B4M1C9"/>
<evidence type="ECO:0000256" key="7">
    <source>
        <dbReference type="ARBA" id="ARBA00023136"/>
    </source>
</evidence>
<evidence type="ECO:0000259" key="10">
    <source>
        <dbReference type="PROSITE" id="PS51837"/>
    </source>
</evidence>
<dbReference type="InterPro" id="IPR006629">
    <property type="entry name" value="LITAF"/>
</dbReference>
<keyword evidence="6" id="KW-0862">Zinc</keyword>
<evidence type="ECO:0000256" key="4">
    <source>
        <dbReference type="ARBA" id="ARBA00005975"/>
    </source>
</evidence>
<dbReference type="EMBL" id="CH940651">
    <property type="protein sequence ID" value="EDW65483.2"/>
    <property type="molecule type" value="Genomic_DNA"/>
</dbReference>
<dbReference type="KEGG" id="dvi:6631315"/>
<name>B4M1C9_DROVI</name>
<dbReference type="OrthoDB" id="5599753at2759"/>
<keyword evidence="12" id="KW-1185">Reference proteome</keyword>
<reference evidence="11 12" key="1">
    <citation type="journal article" date="2007" name="Nature">
        <title>Evolution of genes and genomes on the Drosophila phylogeny.</title>
        <authorList>
            <consortium name="Drosophila 12 Genomes Consortium"/>
            <person name="Clark A.G."/>
            <person name="Eisen M.B."/>
            <person name="Smith D.R."/>
            <person name="Bergman C.M."/>
            <person name="Oliver B."/>
            <person name="Markow T.A."/>
            <person name="Kaufman T.C."/>
            <person name="Kellis M."/>
            <person name="Gelbart W."/>
            <person name="Iyer V.N."/>
            <person name="Pollard D.A."/>
            <person name="Sackton T.B."/>
            <person name="Larracuente A.M."/>
            <person name="Singh N.D."/>
            <person name="Abad J.P."/>
            <person name="Abt D.N."/>
            <person name="Adryan B."/>
            <person name="Aguade M."/>
            <person name="Akashi H."/>
            <person name="Anderson W.W."/>
            <person name="Aquadro C.F."/>
            <person name="Ardell D.H."/>
            <person name="Arguello R."/>
            <person name="Artieri C.G."/>
            <person name="Barbash D.A."/>
            <person name="Barker D."/>
            <person name="Barsanti P."/>
            <person name="Batterham P."/>
            <person name="Batzoglou S."/>
            <person name="Begun D."/>
            <person name="Bhutkar A."/>
            <person name="Blanco E."/>
            <person name="Bosak S.A."/>
            <person name="Bradley R.K."/>
            <person name="Brand A.D."/>
            <person name="Brent M.R."/>
            <person name="Brooks A.N."/>
            <person name="Brown R.H."/>
            <person name="Butlin R.K."/>
            <person name="Caggese C."/>
            <person name="Calvi B.R."/>
            <person name="Bernardo de Carvalho A."/>
            <person name="Caspi A."/>
            <person name="Castrezana S."/>
            <person name="Celniker S.E."/>
            <person name="Chang J.L."/>
            <person name="Chapple C."/>
            <person name="Chatterji S."/>
            <person name="Chinwalla A."/>
            <person name="Civetta A."/>
            <person name="Clifton S.W."/>
            <person name="Comeron J.M."/>
            <person name="Costello J.C."/>
            <person name="Coyne J.A."/>
            <person name="Daub J."/>
            <person name="David R.G."/>
            <person name="Delcher A.L."/>
            <person name="Delehaunty K."/>
            <person name="Do C.B."/>
            <person name="Ebling H."/>
            <person name="Edwards K."/>
            <person name="Eickbush T."/>
            <person name="Evans J.D."/>
            <person name="Filipski A."/>
            <person name="Findeiss S."/>
            <person name="Freyhult E."/>
            <person name="Fulton L."/>
            <person name="Fulton R."/>
            <person name="Garcia A.C."/>
            <person name="Gardiner A."/>
            <person name="Garfield D.A."/>
            <person name="Garvin B.E."/>
            <person name="Gibson G."/>
            <person name="Gilbert D."/>
            <person name="Gnerre S."/>
            <person name="Godfrey J."/>
            <person name="Good R."/>
            <person name="Gotea V."/>
            <person name="Gravely B."/>
            <person name="Greenberg A.J."/>
            <person name="Griffiths-Jones S."/>
            <person name="Gross S."/>
            <person name="Guigo R."/>
            <person name="Gustafson E.A."/>
            <person name="Haerty W."/>
            <person name="Hahn M.W."/>
            <person name="Halligan D.L."/>
            <person name="Halpern A.L."/>
            <person name="Halter G.M."/>
            <person name="Han M.V."/>
            <person name="Heger A."/>
            <person name="Hillier L."/>
            <person name="Hinrichs A.S."/>
            <person name="Holmes I."/>
            <person name="Hoskins R.A."/>
            <person name="Hubisz M.J."/>
            <person name="Hultmark D."/>
            <person name="Huntley M.A."/>
            <person name="Jaffe D.B."/>
            <person name="Jagadeeshan S."/>
            <person name="Jeck W.R."/>
            <person name="Johnson J."/>
            <person name="Jones C.D."/>
            <person name="Jordan W.C."/>
            <person name="Karpen G.H."/>
            <person name="Kataoka E."/>
            <person name="Keightley P.D."/>
            <person name="Kheradpour P."/>
            <person name="Kirkness E.F."/>
            <person name="Koerich L.B."/>
            <person name="Kristiansen K."/>
            <person name="Kudrna D."/>
            <person name="Kulathinal R.J."/>
            <person name="Kumar S."/>
            <person name="Kwok R."/>
            <person name="Lander E."/>
            <person name="Langley C.H."/>
            <person name="Lapoint R."/>
            <person name="Lazzaro B.P."/>
            <person name="Lee S.J."/>
            <person name="Levesque L."/>
            <person name="Li R."/>
            <person name="Lin C.F."/>
            <person name="Lin M.F."/>
            <person name="Lindblad-Toh K."/>
            <person name="Llopart A."/>
            <person name="Long M."/>
            <person name="Low L."/>
            <person name="Lozovsky E."/>
            <person name="Lu J."/>
            <person name="Luo M."/>
            <person name="Machado C.A."/>
            <person name="Makalowski W."/>
            <person name="Marzo M."/>
            <person name="Matsuda M."/>
            <person name="Matzkin L."/>
            <person name="McAllister B."/>
            <person name="McBride C.S."/>
            <person name="McKernan B."/>
            <person name="McKernan K."/>
            <person name="Mendez-Lago M."/>
            <person name="Minx P."/>
            <person name="Mollenhauer M.U."/>
            <person name="Montooth K."/>
            <person name="Mount S.M."/>
            <person name="Mu X."/>
            <person name="Myers E."/>
            <person name="Negre B."/>
            <person name="Newfeld S."/>
            <person name="Nielsen R."/>
            <person name="Noor M.A."/>
            <person name="O'Grady P."/>
            <person name="Pachter L."/>
            <person name="Papaceit M."/>
            <person name="Parisi M.J."/>
            <person name="Parisi M."/>
            <person name="Parts L."/>
            <person name="Pedersen J.S."/>
            <person name="Pesole G."/>
            <person name="Phillippy A.M."/>
            <person name="Ponting C.P."/>
            <person name="Pop M."/>
            <person name="Porcelli D."/>
            <person name="Powell J.R."/>
            <person name="Prohaska S."/>
            <person name="Pruitt K."/>
            <person name="Puig M."/>
            <person name="Quesneville H."/>
            <person name="Ram K.R."/>
            <person name="Rand D."/>
            <person name="Rasmussen M.D."/>
            <person name="Reed L.K."/>
            <person name="Reenan R."/>
            <person name="Reily A."/>
            <person name="Remington K.A."/>
            <person name="Rieger T.T."/>
            <person name="Ritchie M.G."/>
            <person name="Robin C."/>
            <person name="Rogers Y.H."/>
            <person name="Rohde C."/>
            <person name="Rozas J."/>
            <person name="Rubenfield M.J."/>
            <person name="Ruiz A."/>
            <person name="Russo S."/>
            <person name="Salzberg S.L."/>
            <person name="Sanchez-Gracia A."/>
            <person name="Saranga D.J."/>
            <person name="Sato H."/>
            <person name="Schaeffer S.W."/>
            <person name="Schatz M.C."/>
            <person name="Schlenke T."/>
            <person name="Schwartz R."/>
            <person name="Segarra C."/>
            <person name="Singh R.S."/>
            <person name="Sirot L."/>
            <person name="Sirota M."/>
            <person name="Sisneros N.B."/>
            <person name="Smith C.D."/>
            <person name="Smith T.F."/>
            <person name="Spieth J."/>
            <person name="Stage D.E."/>
            <person name="Stark A."/>
            <person name="Stephan W."/>
            <person name="Strausberg R.L."/>
            <person name="Strempel S."/>
            <person name="Sturgill D."/>
            <person name="Sutton G."/>
            <person name="Sutton G.G."/>
            <person name="Tao W."/>
            <person name="Teichmann S."/>
            <person name="Tobari Y.N."/>
            <person name="Tomimura Y."/>
            <person name="Tsolas J.M."/>
            <person name="Valente V.L."/>
            <person name="Venter E."/>
            <person name="Venter J.C."/>
            <person name="Vicario S."/>
            <person name="Vieira F.G."/>
            <person name="Vilella A.J."/>
            <person name="Villasante A."/>
            <person name="Walenz B."/>
            <person name="Wang J."/>
            <person name="Wasserman M."/>
            <person name="Watts T."/>
            <person name="Wilson D."/>
            <person name="Wilson R.K."/>
            <person name="Wing R.A."/>
            <person name="Wolfner M.F."/>
            <person name="Wong A."/>
            <person name="Wong G.K."/>
            <person name="Wu C.I."/>
            <person name="Wu G."/>
            <person name="Yamamoto D."/>
            <person name="Yang H.P."/>
            <person name="Yang S.P."/>
            <person name="Yorke J.A."/>
            <person name="Yoshida K."/>
            <person name="Zdobnov E."/>
            <person name="Zhang P."/>
            <person name="Zhang Y."/>
            <person name="Zimin A.V."/>
            <person name="Baldwin J."/>
            <person name="Abdouelleil A."/>
            <person name="Abdulkadir J."/>
            <person name="Abebe A."/>
            <person name="Abera B."/>
            <person name="Abreu J."/>
            <person name="Acer S.C."/>
            <person name="Aftuck L."/>
            <person name="Alexander A."/>
            <person name="An P."/>
            <person name="Anderson E."/>
            <person name="Anderson S."/>
            <person name="Arachi H."/>
            <person name="Azer M."/>
            <person name="Bachantsang P."/>
            <person name="Barry A."/>
            <person name="Bayul T."/>
            <person name="Berlin A."/>
            <person name="Bessette D."/>
            <person name="Bloom T."/>
            <person name="Blye J."/>
            <person name="Boguslavskiy L."/>
            <person name="Bonnet C."/>
            <person name="Boukhgalter B."/>
            <person name="Bourzgui I."/>
            <person name="Brown A."/>
            <person name="Cahill P."/>
            <person name="Channer S."/>
            <person name="Cheshatsang Y."/>
            <person name="Chuda L."/>
            <person name="Citroen M."/>
            <person name="Collymore A."/>
            <person name="Cooke P."/>
            <person name="Costello M."/>
            <person name="D'Aco K."/>
            <person name="Daza R."/>
            <person name="De Haan G."/>
            <person name="DeGray S."/>
            <person name="DeMaso C."/>
            <person name="Dhargay N."/>
            <person name="Dooley K."/>
            <person name="Dooley E."/>
            <person name="Doricent M."/>
            <person name="Dorje P."/>
            <person name="Dorjee K."/>
            <person name="Dupes A."/>
            <person name="Elong R."/>
            <person name="Falk J."/>
            <person name="Farina A."/>
            <person name="Faro S."/>
            <person name="Ferguson D."/>
            <person name="Fisher S."/>
            <person name="Foley C.D."/>
            <person name="Franke A."/>
            <person name="Friedrich D."/>
            <person name="Gadbois L."/>
            <person name="Gearin G."/>
            <person name="Gearin C.R."/>
            <person name="Giannoukos G."/>
            <person name="Goode T."/>
            <person name="Graham J."/>
            <person name="Grandbois E."/>
            <person name="Grewal S."/>
            <person name="Gyaltsen K."/>
            <person name="Hafez N."/>
            <person name="Hagos B."/>
            <person name="Hall J."/>
            <person name="Henson C."/>
            <person name="Hollinger A."/>
            <person name="Honan T."/>
            <person name="Huard M.D."/>
            <person name="Hughes L."/>
            <person name="Hurhula B."/>
            <person name="Husby M.E."/>
            <person name="Kamat A."/>
            <person name="Kanga B."/>
            <person name="Kashin S."/>
            <person name="Khazanovich D."/>
            <person name="Kisner P."/>
            <person name="Lance K."/>
            <person name="Lara M."/>
            <person name="Lee W."/>
            <person name="Lennon N."/>
            <person name="Letendre F."/>
            <person name="LeVine R."/>
            <person name="Lipovsky A."/>
            <person name="Liu X."/>
            <person name="Liu J."/>
            <person name="Liu S."/>
            <person name="Lokyitsang T."/>
            <person name="Lokyitsang Y."/>
            <person name="Lubonja R."/>
            <person name="Lui A."/>
            <person name="MacDonald P."/>
            <person name="Magnisalis V."/>
            <person name="Maru K."/>
            <person name="Matthews C."/>
            <person name="McCusker W."/>
            <person name="McDonough S."/>
            <person name="Mehta T."/>
            <person name="Meldrim J."/>
            <person name="Meneus L."/>
            <person name="Mihai O."/>
            <person name="Mihalev A."/>
            <person name="Mihova T."/>
            <person name="Mittelman R."/>
            <person name="Mlenga V."/>
            <person name="Montmayeur A."/>
            <person name="Mulrain L."/>
            <person name="Navidi A."/>
            <person name="Naylor J."/>
            <person name="Negash T."/>
            <person name="Nguyen T."/>
            <person name="Nguyen N."/>
            <person name="Nicol R."/>
            <person name="Norbu C."/>
            <person name="Norbu N."/>
            <person name="Novod N."/>
            <person name="O'Neill B."/>
            <person name="Osman S."/>
            <person name="Markiewicz E."/>
            <person name="Oyono O.L."/>
            <person name="Patti C."/>
            <person name="Phunkhang P."/>
            <person name="Pierre F."/>
            <person name="Priest M."/>
            <person name="Raghuraman S."/>
            <person name="Rege F."/>
            <person name="Reyes R."/>
            <person name="Rise C."/>
            <person name="Rogov P."/>
            <person name="Ross K."/>
            <person name="Ryan E."/>
            <person name="Settipalli S."/>
            <person name="Shea T."/>
            <person name="Sherpa N."/>
            <person name="Shi L."/>
            <person name="Shih D."/>
            <person name="Sparrow T."/>
            <person name="Spaulding J."/>
            <person name="Stalker J."/>
            <person name="Stange-Thomann N."/>
            <person name="Stavropoulos S."/>
            <person name="Stone C."/>
            <person name="Strader C."/>
            <person name="Tesfaye S."/>
            <person name="Thomson T."/>
            <person name="Thoulutsang Y."/>
            <person name="Thoulutsang D."/>
            <person name="Topham K."/>
            <person name="Topping I."/>
            <person name="Tsamla T."/>
            <person name="Vassiliev H."/>
            <person name="Vo A."/>
            <person name="Wangchuk T."/>
            <person name="Wangdi T."/>
            <person name="Weiand M."/>
            <person name="Wilkinson J."/>
            <person name="Wilson A."/>
            <person name="Yadav S."/>
            <person name="Young G."/>
            <person name="Yu Q."/>
            <person name="Zembek L."/>
            <person name="Zhong D."/>
            <person name="Zimmer A."/>
            <person name="Zwirko Z."/>
            <person name="Jaffe D.B."/>
            <person name="Alvarez P."/>
            <person name="Brockman W."/>
            <person name="Butler J."/>
            <person name="Chin C."/>
            <person name="Gnerre S."/>
            <person name="Grabherr M."/>
            <person name="Kleber M."/>
            <person name="Mauceli E."/>
            <person name="MacCallum I."/>
        </authorList>
    </citation>
    <scope>NUCLEOTIDE SEQUENCE [LARGE SCALE GENOMIC DNA]</scope>
    <source>
        <strain evidence="12">Tucson 15010-1051.87</strain>
    </source>
</reference>
<dbReference type="HOGENOM" id="CLU_095549_6_1_1"/>
<dbReference type="GO" id="GO:0008270">
    <property type="term" value="F:zinc ion binding"/>
    <property type="evidence" value="ECO:0007669"/>
    <property type="project" value="TreeGrafter"/>
</dbReference>
<feature type="compositionally biased region" description="Basic and acidic residues" evidence="8">
    <location>
        <begin position="1"/>
        <end position="10"/>
    </location>
</feature>
<dbReference type="PANTHER" id="PTHR23292:SF14">
    <property type="entry name" value="FI16615P1-RELATED"/>
    <property type="match status" value="1"/>
</dbReference>
<comment type="subcellular location">
    <subcellularLocation>
        <location evidence="2">Endosome membrane</location>
        <topology evidence="2">Peripheral membrane protein</topology>
    </subcellularLocation>
    <subcellularLocation>
        <location evidence="1">Late endosome membrane</location>
    </subcellularLocation>
    <subcellularLocation>
        <location evidence="3">Lysosome membrane</location>
        <topology evidence="3">Peripheral membrane protein</topology>
        <orientation evidence="3">Cytoplasmic side</orientation>
    </subcellularLocation>
</comment>
<dbReference type="PANTHER" id="PTHR23292">
    <property type="entry name" value="LIPOPOLYSACCHARIDE-INDUCED TUMOR NECROSIS FACTOR-ALPHA FACTOR"/>
    <property type="match status" value="1"/>
</dbReference>
<comment type="similarity">
    <text evidence="4">Belongs to the CDIP1/LITAF family.</text>
</comment>
<keyword evidence="9" id="KW-1133">Transmembrane helix</keyword>
<evidence type="ECO:0000313" key="12">
    <source>
        <dbReference type="Proteomes" id="UP000008792"/>
    </source>
</evidence>
<evidence type="ECO:0000256" key="2">
    <source>
        <dbReference type="ARBA" id="ARBA00004481"/>
    </source>
</evidence>
<dbReference type="InterPro" id="IPR037519">
    <property type="entry name" value="LITAF_fam"/>
</dbReference>
<dbReference type="PROSITE" id="PS51837">
    <property type="entry name" value="LITAF"/>
    <property type="match status" value="1"/>
</dbReference>
<evidence type="ECO:0000313" key="11">
    <source>
        <dbReference type="EMBL" id="EDW65483.2"/>
    </source>
</evidence>
<dbReference type="Proteomes" id="UP000008792">
    <property type="component" value="Unassembled WGS sequence"/>
</dbReference>
<evidence type="ECO:0000256" key="5">
    <source>
        <dbReference type="ARBA" id="ARBA00022723"/>
    </source>
</evidence>
<feature type="transmembrane region" description="Helical" evidence="9">
    <location>
        <begin position="208"/>
        <end position="227"/>
    </location>
</feature>
<evidence type="ECO:0000256" key="1">
    <source>
        <dbReference type="ARBA" id="ARBA00004414"/>
    </source>
</evidence>
<protein>
    <recommendedName>
        <fullName evidence="10">LITAF domain-containing protein</fullName>
    </recommendedName>
</protein>
<evidence type="ECO:0000256" key="6">
    <source>
        <dbReference type="ARBA" id="ARBA00022833"/>
    </source>
</evidence>
<keyword evidence="9" id="KW-0812">Transmembrane</keyword>
<dbReference type="GO" id="GO:0005765">
    <property type="term" value="C:lysosomal membrane"/>
    <property type="evidence" value="ECO:0007669"/>
    <property type="project" value="UniProtKB-SubCell"/>
</dbReference>
<organism evidence="11 12">
    <name type="scientific">Drosophila virilis</name>
    <name type="common">Fruit fly</name>
    <dbReference type="NCBI Taxonomy" id="7244"/>
    <lineage>
        <taxon>Eukaryota</taxon>
        <taxon>Metazoa</taxon>
        <taxon>Ecdysozoa</taxon>
        <taxon>Arthropoda</taxon>
        <taxon>Hexapoda</taxon>
        <taxon>Insecta</taxon>
        <taxon>Pterygota</taxon>
        <taxon>Neoptera</taxon>
        <taxon>Endopterygota</taxon>
        <taxon>Diptera</taxon>
        <taxon>Brachycera</taxon>
        <taxon>Muscomorpha</taxon>
        <taxon>Ephydroidea</taxon>
        <taxon>Drosophilidae</taxon>
        <taxon>Drosophila</taxon>
    </lineage>
</organism>
<dbReference type="GO" id="GO:0031902">
    <property type="term" value="C:late endosome membrane"/>
    <property type="evidence" value="ECO:0007669"/>
    <property type="project" value="UniProtKB-SubCell"/>
</dbReference>
<evidence type="ECO:0000256" key="3">
    <source>
        <dbReference type="ARBA" id="ARBA00004630"/>
    </source>
</evidence>
<keyword evidence="5" id="KW-0479">Metal-binding</keyword>
<dbReference type="STRING" id="7244.B4M1C9"/>
<evidence type="ECO:0000256" key="9">
    <source>
        <dbReference type="SAM" id="Phobius"/>
    </source>
</evidence>
<dbReference type="InParanoid" id="B4M1C9"/>
<feature type="domain" description="LITAF" evidence="10">
    <location>
        <begin position="166"/>
        <end position="250"/>
    </location>
</feature>
<keyword evidence="7 9" id="KW-0472">Membrane</keyword>
<dbReference type="eggNOG" id="ENOG502TCAA">
    <property type="taxonomic scope" value="Eukaryota"/>
</dbReference>
<dbReference type="Pfam" id="PF10601">
    <property type="entry name" value="zf-LITAF-like"/>
    <property type="match status" value="1"/>
</dbReference>